<evidence type="ECO:0000256" key="1">
    <source>
        <dbReference type="ARBA" id="ARBA00004173"/>
    </source>
</evidence>
<evidence type="ECO:0000313" key="8">
    <source>
        <dbReference type="EMBL" id="CAK7941946.1"/>
    </source>
</evidence>
<dbReference type="PANTHER" id="PTHR12049">
    <property type="entry name" value="PROTEIN ARGININE METHYLTRANSFERASE NDUFAF7, MITOCHONDRIAL"/>
    <property type="match status" value="1"/>
</dbReference>
<dbReference type="GO" id="GO:0032259">
    <property type="term" value="P:methylation"/>
    <property type="evidence" value="ECO:0007669"/>
    <property type="project" value="UniProtKB-KW"/>
</dbReference>
<name>A0AAV1V4S6_9STRA</name>
<gene>
    <name evidence="8" type="ORF">PM001_LOCUS27096</name>
</gene>
<dbReference type="SUPFAM" id="SSF53335">
    <property type="entry name" value="S-adenosyl-L-methionine-dependent methyltransferases"/>
    <property type="match status" value="1"/>
</dbReference>
<dbReference type="Proteomes" id="UP001162060">
    <property type="component" value="Unassembled WGS sequence"/>
</dbReference>
<comment type="caution">
    <text evidence="8">The sequence shown here is derived from an EMBL/GenBank/DDBJ whole genome shotgun (WGS) entry which is preliminary data.</text>
</comment>
<dbReference type="InterPro" id="IPR029063">
    <property type="entry name" value="SAM-dependent_MTases_sf"/>
</dbReference>
<dbReference type="EC" id="2.1.1.320" evidence="7"/>
<evidence type="ECO:0000313" key="9">
    <source>
        <dbReference type="Proteomes" id="UP001162060"/>
    </source>
</evidence>
<dbReference type="CDD" id="cd02440">
    <property type="entry name" value="AdoMet_MTases"/>
    <property type="match status" value="1"/>
</dbReference>
<comment type="subcellular location">
    <subcellularLocation>
        <location evidence="1 7">Mitochondrion</location>
    </subcellularLocation>
</comment>
<organism evidence="8 9">
    <name type="scientific">Peronospora matthiolae</name>
    <dbReference type="NCBI Taxonomy" id="2874970"/>
    <lineage>
        <taxon>Eukaryota</taxon>
        <taxon>Sar</taxon>
        <taxon>Stramenopiles</taxon>
        <taxon>Oomycota</taxon>
        <taxon>Peronosporomycetes</taxon>
        <taxon>Peronosporales</taxon>
        <taxon>Peronosporaceae</taxon>
        <taxon>Peronospora</taxon>
    </lineage>
</organism>
<dbReference type="PANTHER" id="PTHR12049:SF5">
    <property type="entry name" value="PROTEIN ARGININE METHYLTRANSFERASE NDUFAF7 HOMOLOG, MITOCHONDRIAL"/>
    <property type="match status" value="1"/>
</dbReference>
<evidence type="ECO:0000256" key="6">
    <source>
        <dbReference type="ARBA" id="ARBA00048612"/>
    </source>
</evidence>
<dbReference type="InterPro" id="IPR038375">
    <property type="entry name" value="NDUFAF7_sf"/>
</dbReference>
<keyword evidence="3 7" id="KW-0489">Methyltransferase</keyword>
<sequence>MLGTKTSGQRCRALCATRLVRTPTVGVDPDTDKHAILTREFIYASLYAKASGYFTTKDRHVVHVPARGIDFNNLWGAGEYRKAVAELYQDSNEAWLTPVEVFAPHYSEALARYILTSPFFRKHKLDIYEIGGGSGSNALHILNYLEKEVPEVYTKTKYTLIEISPVLAEQQRKRVAAVHPQQCTVLNQDILTFADGYKAVTTPCFFIALEVLDNLPHDKVTLYNNKWYETIIVQNSSNVDAVLAHHSGLEEAKRPVQDLLIRETLRHFGCDLPLRVTYKHNGRLAQRIRCILGNHEPELTSAFIPTGAMQLLNTLRTAFPKHHLIAADFDSLPAPDLGSESPIKAINHKLSSTATSSGTLFAGNAPLVASKVTGVTKDHDTYLVKGGIADIFFATDFARFKKAYCSSLQRHPDEVSITKSSAFLKEFADTQKTNTITRYNPLLEDYSNTSFILS</sequence>
<evidence type="ECO:0000256" key="4">
    <source>
        <dbReference type="ARBA" id="ARBA00022679"/>
    </source>
</evidence>
<dbReference type="Gene3D" id="3.40.50.12710">
    <property type="match status" value="1"/>
</dbReference>
<dbReference type="Pfam" id="PF02636">
    <property type="entry name" value="Methyltransf_28"/>
    <property type="match status" value="1"/>
</dbReference>
<protein>
    <recommendedName>
        <fullName evidence="7">Protein arginine methyltransferase NDUFAF7</fullName>
        <ecNumber evidence="7">2.1.1.320</ecNumber>
    </recommendedName>
</protein>
<evidence type="ECO:0000256" key="7">
    <source>
        <dbReference type="RuleBase" id="RU364114"/>
    </source>
</evidence>
<dbReference type="GO" id="GO:0035243">
    <property type="term" value="F:protein-arginine omega-N symmetric methyltransferase activity"/>
    <property type="evidence" value="ECO:0007669"/>
    <property type="project" value="UniProtKB-EC"/>
</dbReference>
<comment type="catalytic activity">
    <reaction evidence="6 7">
        <text>L-arginyl-[protein] + 2 S-adenosyl-L-methionine = N(omega),N(omega)'-dimethyl-L-arginyl-[protein] + 2 S-adenosyl-L-homocysteine + 2 H(+)</text>
        <dbReference type="Rhea" id="RHEA:48108"/>
        <dbReference type="Rhea" id="RHEA-COMP:10532"/>
        <dbReference type="Rhea" id="RHEA-COMP:11992"/>
        <dbReference type="ChEBI" id="CHEBI:15378"/>
        <dbReference type="ChEBI" id="CHEBI:29965"/>
        <dbReference type="ChEBI" id="CHEBI:57856"/>
        <dbReference type="ChEBI" id="CHEBI:59789"/>
        <dbReference type="ChEBI" id="CHEBI:88221"/>
        <dbReference type="EC" id="2.1.1.320"/>
    </reaction>
</comment>
<reference evidence="8" key="1">
    <citation type="submission" date="2024-01" db="EMBL/GenBank/DDBJ databases">
        <authorList>
            <person name="Webb A."/>
        </authorList>
    </citation>
    <scope>NUCLEOTIDE SEQUENCE</scope>
    <source>
        <strain evidence="8">Pm1</strain>
    </source>
</reference>
<keyword evidence="5 7" id="KW-0496">Mitochondrion</keyword>
<dbReference type="AlphaFoldDB" id="A0AAV1V4S6"/>
<proteinExistence type="inferred from homology"/>
<evidence type="ECO:0000256" key="5">
    <source>
        <dbReference type="ARBA" id="ARBA00023128"/>
    </source>
</evidence>
<comment type="similarity">
    <text evidence="2 7">Belongs to the NDUFAF7 family.</text>
</comment>
<dbReference type="GO" id="GO:0005739">
    <property type="term" value="C:mitochondrion"/>
    <property type="evidence" value="ECO:0007669"/>
    <property type="project" value="UniProtKB-SubCell"/>
</dbReference>
<comment type="function">
    <text evidence="7">Arginine methyltransferase involved in the assembly or stability of mitochondrial NADH:ubiquinone oxidoreductase complex (complex I).</text>
</comment>
<dbReference type="FunFam" id="3.40.50.12710:FF:000012">
    <property type="entry name" value="Protein arginine methyltransferase NDUFAF7"/>
    <property type="match status" value="1"/>
</dbReference>
<evidence type="ECO:0000256" key="3">
    <source>
        <dbReference type="ARBA" id="ARBA00022603"/>
    </source>
</evidence>
<keyword evidence="4 7" id="KW-0808">Transferase</keyword>
<accession>A0AAV1V4S6</accession>
<evidence type="ECO:0000256" key="2">
    <source>
        <dbReference type="ARBA" id="ARBA00005891"/>
    </source>
</evidence>
<dbReference type="EMBL" id="CAKLBY020000267">
    <property type="protein sequence ID" value="CAK7941946.1"/>
    <property type="molecule type" value="Genomic_DNA"/>
</dbReference>
<dbReference type="InterPro" id="IPR003788">
    <property type="entry name" value="NDUFAF7"/>
</dbReference>